<proteinExistence type="predicted"/>
<accession>A0ABX8Z8X8</accession>
<dbReference type="Pfam" id="PF07793">
    <property type="entry name" value="DUF1631"/>
    <property type="match status" value="1"/>
</dbReference>
<feature type="region of interest" description="Disordered" evidence="1">
    <location>
        <begin position="233"/>
        <end position="252"/>
    </location>
</feature>
<keyword evidence="3" id="KW-1185">Reference proteome</keyword>
<dbReference type="EMBL" id="CP081150">
    <property type="protein sequence ID" value="QZA79016.1"/>
    <property type="molecule type" value="Genomic_DNA"/>
</dbReference>
<sequence length="733" mass="81313">MSQPLSHNNPNRGQRAAAMDPMLLACRDLALKMLSQSLEGFFSRLEETYFELADKTFDRKLRDDYFAARVETHNKREFLAEQFRLNFLSAFNESLQASHPSNAQKAESSFFKVSAKPDQLSLVANDEYEENLSADLIIKSFKNTGGEELTELEQRFAGLLPEQEDGTVNPMSPESICDSFLQACKQLETGLDARLIALKAFENELSNQVADVYRHVNQYLITQNVQRVVPQHQIKRQENSKSPTEASLQTSEESLRQLESAEAVAATTRTEIIKPLGAHLEALAAGATAYSSAPVEHTPGWLSFLDVLQHKAPRLEGLSDENGSALFQHNMLGMLRSSGWAKNLPSMDAMTLELIAMLFEHIFDDDRLSDSVKGLIGRLQIPVLKVAMLDASFFASKNHCARLLLDTLAEASLDAPEMEQGEHRYDKLASIVGNVCSQFVDDVVVFEHALSELEAFLASEARQAEVAAQKDAQELVQHEIAELGIITAQELVNERLGRADVPELVSSFIALYWPKALARSFGAQGEAGAAFIHKLKVMDDLIWSVQAKQGAEERFALVNLLPEMLKTLEDSAREEGMSPEDAKSFFAQLVHCHAAAIRNGLRSSVEVKPQVQAPSSPQAIPVAEPVVEQNQPLPDEALPFAAQSSPAEPQSALPLRGEWVEWISEQDDVLRLRLSWISPQETRYLFTNRLGGNGKAFLKQELIDALTLGRVRRLALEGSLTDRALNELRSNLS</sequence>
<name>A0ABX8Z8X8_9NEIS</name>
<organism evidence="2 3">
    <name type="scientific">Deefgea tanakiae</name>
    <dbReference type="NCBI Taxonomy" id="2865840"/>
    <lineage>
        <taxon>Bacteria</taxon>
        <taxon>Pseudomonadati</taxon>
        <taxon>Pseudomonadota</taxon>
        <taxon>Betaproteobacteria</taxon>
        <taxon>Neisseriales</taxon>
        <taxon>Chitinibacteraceae</taxon>
        <taxon>Deefgea</taxon>
    </lineage>
</organism>
<evidence type="ECO:0000313" key="3">
    <source>
        <dbReference type="Proteomes" id="UP000825679"/>
    </source>
</evidence>
<reference evidence="2 3" key="1">
    <citation type="submission" date="2021-08" db="EMBL/GenBank/DDBJ databases">
        <title>complete genome sequencing of Deefgea sp. D25.</title>
        <authorList>
            <person name="Bae J.-W."/>
            <person name="Gim D.-H."/>
        </authorList>
    </citation>
    <scope>NUCLEOTIDE SEQUENCE [LARGE SCALE GENOMIC DNA]</scope>
    <source>
        <strain evidence="2 3">D25</strain>
    </source>
</reference>
<protein>
    <submittedName>
        <fullName evidence="2">DUF1631 domain-containing protein</fullName>
    </submittedName>
</protein>
<dbReference type="InterPro" id="IPR012434">
    <property type="entry name" value="DUF1631"/>
</dbReference>
<dbReference type="RefSeq" id="WP_221007535.1">
    <property type="nucleotide sequence ID" value="NZ_CP081150.1"/>
</dbReference>
<evidence type="ECO:0000256" key="1">
    <source>
        <dbReference type="SAM" id="MobiDB-lite"/>
    </source>
</evidence>
<evidence type="ECO:0000313" key="2">
    <source>
        <dbReference type="EMBL" id="QZA79016.1"/>
    </source>
</evidence>
<gene>
    <name evidence="2" type="ORF">K4H28_06360</name>
</gene>
<dbReference type="Proteomes" id="UP000825679">
    <property type="component" value="Chromosome"/>
</dbReference>
<feature type="compositionally biased region" description="Polar residues" evidence="1">
    <location>
        <begin position="240"/>
        <end position="252"/>
    </location>
</feature>